<dbReference type="Gene3D" id="3.30.70.1450">
    <property type="entry name" value="Regulator of K+ conductance, C-terminal domain"/>
    <property type="match status" value="2"/>
</dbReference>
<dbReference type="GO" id="GO:0005886">
    <property type="term" value="C:plasma membrane"/>
    <property type="evidence" value="ECO:0007669"/>
    <property type="project" value="InterPro"/>
</dbReference>
<dbReference type="SUPFAM" id="SSF116726">
    <property type="entry name" value="TrkA C-terminal domain-like"/>
    <property type="match status" value="2"/>
</dbReference>
<feature type="domain" description="RCK C-terminal" evidence="8">
    <location>
        <begin position="147"/>
        <end position="232"/>
    </location>
</feature>
<dbReference type="Proteomes" id="UP000198461">
    <property type="component" value="Unassembled WGS sequence"/>
</dbReference>
<dbReference type="NCBIfam" id="NF007031">
    <property type="entry name" value="PRK09496.1-2"/>
    <property type="match status" value="1"/>
</dbReference>
<keyword evidence="4" id="KW-0630">Potassium</keyword>
<proteinExistence type="predicted"/>
<dbReference type="STRING" id="364032.SAMN05443662_0174"/>
<evidence type="ECO:0000256" key="1">
    <source>
        <dbReference type="ARBA" id="ARBA00017378"/>
    </source>
</evidence>
<dbReference type="InterPro" id="IPR003148">
    <property type="entry name" value="RCK_N"/>
</dbReference>
<dbReference type="InterPro" id="IPR036291">
    <property type="entry name" value="NAD(P)-bd_dom_sf"/>
</dbReference>
<accession>A0A1N6DIU5</accession>
<dbReference type="Pfam" id="PF02254">
    <property type="entry name" value="TrkA_N"/>
    <property type="match status" value="2"/>
</dbReference>
<dbReference type="SUPFAM" id="SSF51735">
    <property type="entry name" value="NAD(P)-binding Rossmann-fold domains"/>
    <property type="match status" value="2"/>
</dbReference>
<dbReference type="InterPro" id="IPR006037">
    <property type="entry name" value="RCK_C"/>
</dbReference>
<evidence type="ECO:0000259" key="8">
    <source>
        <dbReference type="PROSITE" id="PS51202"/>
    </source>
</evidence>
<reference evidence="9 10" key="1">
    <citation type="submission" date="2016-11" db="EMBL/GenBank/DDBJ databases">
        <authorList>
            <person name="Jaros S."/>
            <person name="Januszkiewicz K."/>
            <person name="Wedrychowicz H."/>
        </authorList>
    </citation>
    <scope>NUCLEOTIDE SEQUENCE [LARGE SCALE GENOMIC DNA]</scope>
    <source>
        <strain evidence="9 10">DSM 17737</strain>
    </source>
</reference>
<dbReference type="Gene3D" id="3.40.50.720">
    <property type="entry name" value="NAD(P)-binding Rossmann-like Domain"/>
    <property type="match status" value="2"/>
</dbReference>
<name>A0A1N6DIU5_9GAMM</name>
<feature type="domain" description="RCK N-terminal" evidence="7">
    <location>
        <begin position="238"/>
        <end position="354"/>
    </location>
</feature>
<dbReference type="InterPro" id="IPR036721">
    <property type="entry name" value="RCK_C_sf"/>
</dbReference>
<keyword evidence="3" id="KW-0633">Potassium transport</keyword>
<dbReference type="PROSITE" id="PS51202">
    <property type="entry name" value="RCK_C"/>
    <property type="match status" value="2"/>
</dbReference>
<dbReference type="EMBL" id="FSRE01000001">
    <property type="protein sequence ID" value="SIN70583.1"/>
    <property type="molecule type" value="Genomic_DNA"/>
</dbReference>
<dbReference type="PANTHER" id="PTHR43833">
    <property type="entry name" value="POTASSIUM CHANNEL PROTEIN 2-RELATED-RELATED"/>
    <property type="match status" value="1"/>
</dbReference>
<sequence length="467" mass="51873">MNIIILGAGQVGSSLATLLSRDPDNDITLVDVDTTHLQKLQDHLDIRTIAGHASDPAILEEAGLEMADMLIAVTRSDETNLVACQLAYLLHKTQTKIARIRNTAYLNRPELFDYRNNPDAMPVDVLISPENLVTEHILRLVQYPGALQVVDFADGKVRLVAYRAHRDGRLVGKTVQEIKATLPPGVETRIVAIYRRDEVVIPSGDTTIEVGDEVFFLARPEQIETIAQALRGTKVSRSRHIMIAGGGNIGLALAQALEKDHIVKVIEQNLSRARYLAEHLDHAIVVQGDITDKELLLDENIDEVGLFIAVTNYDEANIISSLLAKKLGVKRVISLINNNTFIDLLHLNQIDVAISADQITTNRLLHYLREGDTVRAVTLRRGAAEAMEVVLHGSENSSQVIGKRLIDIPWPEKVTVGAIVRNGEVLFARKDLELEAEDHIILFAADPRTVDKVYTLFAPEQPRKRWF</sequence>
<keyword evidence="5" id="KW-0520">NAD</keyword>
<dbReference type="NCBIfam" id="NF007039">
    <property type="entry name" value="PRK09496.3-2"/>
    <property type="match status" value="1"/>
</dbReference>
<organism evidence="9 10">
    <name type="scientific">Sulfurivirga caldicuralii</name>
    <dbReference type="NCBI Taxonomy" id="364032"/>
    <lineage>
        <taxon>Bacteria</taxon>
        <taxon>Pseudomonadati</taxon>
        <taxon>Pseudomonadota</taxon>
        <taxon>Gammaproteobacteria</taxon>
        <taxon>Thiotrichales</taxon>
        <taxon>Piscirickettsiaceae</taxon>
        <taxon>Sulfurivirga</taxon>
    </lineage>
</organism>
<dbReference type="GO" id="GO:0015079">
    <property type="term" value="F:potassium ion transmembrane transporter activity"/>
    <property type="evidence" value="ECO:0007669"/>
    <property type="project" value="InterPro"/>
</dbReference>
<evidence type="ECO:0000256" key="4">
    <source>
        <dbReference type="ARBA" id="ARBA00022958"/>
    </source>
</evidence>
<dbReference type="PANTHER" id="PTHR43833:SF5">
    <property type="entry name" value="TRK SYSTEM POTASSIUM UPTAKE PROTEIN TRKA"/>
    <property type="match status" value="1"/>
</dbReference>
<dbReference type="PRINTS" id="PR00335">
    <property type="entry name" value="KUPTAKETRKA"/>
</dbReference>
<dbReference type="InterPro" id="IPR050721">
    <property type="entry name" value="Trk_Ktr_HKT_K-transport"/>
</dbReference>
<dbReference type="PROSITE" id="PS51201">
    <property type="entry name" value="RCK_N"/>
    <property type="match status" value="2"/>
</dbReference>
<dbReference type="Pfam" id="PF02080">
    <property type="entry name" value="TrkA_C"/>
    <property type="match status" value="2"/>
</dbReference>
<evidence type="ECO:0000256" key="3">
    <source>
        <dbReference type="ARBA" id="ARBA00022538"/>
    </source>
</evidence>
<dbReference type="AlphaFoldDB" id="A0A1N6DIU5"/>
<evidence type="ECO:0000256" key="6">
    <source>
        <dbReference type="ARBA" id="ARBA00023065"/>
    </source>
</evidence>
<feature type="domain" description="RCK N-terminal" evidence="7">
    <location>
        <begin position="1"/>
        <end position="127"/>
    </location>
</feature>
<gene>
    <name evidence="9" type="ORF">SAMN05443662_0174</name>
</gene>
<keyword evidence="2" id="KW-0813">Transport</keyword>
<evidence type="ECO:0000256" key="5">
    <source>
        <dbReference type="ARBA" id="ARBA00023027"/>
    </source>
</evidence>
<dbReference type="NCBIfam" id="NF007030">
    <property type="entry name" value="PRK09496.1-1"/>
    <property type="match status" value="1"/>
</dbReference>
<evidence type="ECO:0000256" key="2">
    <source>
        <dbReference type="ARBA" id="ARBA00022448"/>
    </source>
</evidence>
<dbReference type="NCBIfam" id="NF007032">
    <property type="entry name" value="PRK09496.1-4"/>
    <property type="match status" value="1"/>
</dbReference>
<evidence type="ECO:0000313" key="10">
    <source>
        <dbReference type="Proteomes" id="UP000198461"/>
    </source>
</evidence>
<dbReference type="InterPro" id="IPR006036">
    <property type="entry name" value="K_uptake_TrkA"/>
</dbReference>
<dbReference type="RefSeq" id="WP_074200514.1">
    <property type="nucleotide sequence ID" value="NZ_FSRE01000001.1"/>
</dbReference>
<keyword evidence="6" id="KW-0406">Ion transport</keyword>
<evidence type="ECO:0000313" key="9">
    <source>
        <dbReference type="EMBL" id="SIN70583.1"/>
    </source>
</evidence>
<dbReference type="OrthoDB" id="9775180at2"/>
<protein>
    <recommendedName>
        <fullName evidence="1">Trk system potassium uptake protein TrkA</fullName>
    </recommendedName>
</protein>
<keyword evidence="10" id="KW-1185">Reference proteome</keyword>
<evidence type="ECO:0000259" key="7">
    <source>
        <dbReference type="PROSITE" id="PS51201"/>
    </source>
</evidence>
<feature type="domain" description="RCK C-terminal" evidence="8">
    <location>
        <begin position="374"/>
        <end position="459"/>
    </location>
</feature>